<dbReference type="EMBL" id="MU857277">
    <property type="protein sequence ID" value="KAK4148712.1"/>
    <property type="molecule type" value="Genomic_DNA"/>
</dbReference>
<evidence type="ECO:0000313" key="2">
    <source>
        <dbReference type="Proteomes" id="UP001302745"/>
    </source>
</evidence>
<keyword evidence="2" id="KW-1185">Reference proteome</keyword>
<evidence type="ECO:0000313" key="1">
    <source>
        <dbReference type="EMBL" id="KAK4148712.1"/>
    </source>
</evidence>
<name>A0AAN6VC58_9PEZI</name>
<organism evidence="1 2">
    <name type="scientific">Chaetomidium leptoderma</name>
    <dbReference type="NCBI Taxonomy" id="669021"/>
    <lineage>
        <taxon>Eukaryota</taxon>
        <taxon>Fungi</taxon>
        <taxon>Dikarya</taxon>
        <taxon>Ascomycota</taxon>
        <taxon>Pezizomycotina</taxon>
        <taxon>Sordariomycetes</taxon>
        <taxon>Sordariomycetidae</taxon>
        <taxon>Sordariales</taxon>
        <taxon>Chaetomiaceae</taxon>
        <taxon>Chaetomidium</taxon>
    </lineage>
</organism>
<reference evidence="1" key="1">
    <citation type="journal article" date="2023" name="Mol. Phylogenet. Evol.">
        <title>Genome-scale phylogeny and comparative genomics of the fungal order Sordariales.</title>
        <authorList>
            <person name="Hensen N."/>
            <person name="Bonometti L."/>
            <person name="Westerberg I."/>
            <person name="Brannstrom I.O."/>
            <person name="Guillou S."/>
            <person name="Cros-Aarteil S."/>
            <person name="Calhoun S."/>
            <person name="Haridas S."/>
            <person name="Kuo A."/>
            <person name="Mondo S."/>
            <person name="Pangilinan J."/>
            <person name="Riley R."/>
            <person name="LaButti K."/>
            <person name="Andreopoulos B."/>
            <person name="Lipzen A."/>
            <person name="Chen C."/>
            <person name="Yan M."/>
            <person name="Daum C."/>
            <person name="Ng V."/>
            <person name="Clum A."/>
            <person name="Steindorff A."/>
            <person name="Ohm R.A."/>
            <person name="Martin F."/>
            <person name="Silar P."/>
            <person name="Natvig D.O."/>
            <person name="Lalanne C."/>
            <person name="Gautier V."/>
            <person name="Ament-Velasquez S.L."/>
            <person name="Kruys A."/>
            <person name="Hutchinson M.I."/>
            <person name="Powell A.J."/>
            <person name="Barry K."/>
            <person name="Miller A.N."/>
            <person name="Grigoriev I.V."/>
            <person name="Debuchy R."/>
            <person name="Gladieux P."/>
            <person name="Hiltunen Thoren M."/>
            <person name="Johannesson H."/>
        </authorList>
    </citation>
    <scope>NUCLEOTIDE SEQUENCE</scope>
    <source>
        <strain evidence="1">CBS 538.74</strain>
    </source>
</reference>
<dbReference type="AlphaFoldDB" id="A0AAN6VC58"/>
<sequence>MAPVAASFGTLPTLDQVPDALTSYDPRAYDSLPSLGSAFEKFQQSNALTTVMGPIRDLFLRYNVNKDLGIALLHKHFPILPKHRLVDSRNMSAPWDMSHGTNAIAHKYDGVVWPRSFRLNERLFVPYEFGFSDAEFPSLRNQDFLVELSLLLHERKLDKVLGIRVLDQHNSDLPVEVTEGNVNMMIRRGTVPDEELIPAPWVFGYEDEACHCKEFCRVDKGNHVEKNHSCG</sequence>
<comment type="caution">
    <text evidence="1">The sequence shown here is derived from an EMBL/GenBank/DDBJ whole genome shotgun (WGS) entry which is preliminary data.</text>
</comment>
<accession>A0AAN6VC58</accession>
<dbReference type="Proteomes" id="UP001302745">
    <property type="component" value="Unassembled WGS sequence"/>
</dbReference>
<protein>
    <submittedName>
        <fullName evidence="1">Uncharacterized protein</fullName>
    </submittedName>
</protein>
<reference evidence="1" key="2">
    <citation type="submission" date="2023-05" db="EMBL/GenBank/DDBJ databases">
        <authorList>
            <consortium name="Lawrence Berkeley National Laboratory"/>
            <person name="Steindorff A."/>
            <person name="Hensen N."/>
            <person name="Bonometti L."/>
            <person name="Westerberg I."/>
            <person name="Brannstrom I.O."/>
            <person name="Guillou S."/>
            <person name="Cros-Aarteil S."/>
            <person name="Calhoun S."/>
            <person name="Haridas S."/>
            <person name="Kuo A."/>
            <person name="Mondo S."/>
            <person name="Pangilinan J."/>
            <person name="Riley R."/>
            <person name="Labutti K."/>
            <person name="Andreopoulos B."/>
            <person name="Lipzen A."/>
            <person name="Chen C."/>
            <person name="Yanf M."/>
            <person name="Daum C."/>
            <person name="Ng V."/>
            <person name="Clum A."/>
            <person name="Ohm R."/>
            <person name="Martin F."/>
            <person name="Silar P."/>
            <person name="Natvig D."/>
            <person name="Lalanne C."/>
            <person name="Gautier V."/>
            <person name="Ament-Velasquez S.L."/>
            <person name="Kruys A."/>
            <person name="Hutchinson M.I."/>
            <person name="Powell A.J."/>
            <person name="Barry K."/>
            <person name="Miller A.N."/>
            <person name="Grigoriev I.V."/>
            <person name="Debuchy R."/>
            <person name="Gladieux P."/>
            <person name="Thoren M.H."/>
            <person name="Johannesson H."/>
        </authorList>
    </citation>
    <scope>NUCLEOTIDE SEQUENCE</scope>
    <source>
        <strain evidence="1">CBS 538.74</strain>
    </source>
</reference>
<gene>
    <name evidence="1" type="ORF">C8A00DRAFT_47511</name>
</gene>
<proteinExistence type="predicted"/>